<proteinExistence type="predicted"/>
<evidence type="ECO:0000313" key="1">
    <source>
        <dbReference type="EMBL" id="CAP91144.1"/>
    </source>
</evidence>
<dbReference type="OrthoDB" id="4231815at2759"/>
<dbReference type="Proteomes" id="UP000000724">
    <property type="component" value="Contig Pc00c13"/>
</dbReference>
<organism evidence="1 2">
    <name type="scientific">Penicillium rubens (strain ATCC 28089 / DSM 1075 / NRRL 1951 / Wisconsin 54-1255)</name>
    <name type="common">Penicillium chrysogenum</name>
    <dbReference type="NCBI Taxonomy" id="500485"/>
    <lineage>
        <taxon>Eukaryota</taxon>
        <taxon>Fungi</taxon>
        <taxon>Dikarya</taxon>
        <taxon>Ascomycota</taxon>
        <taxon>Pezizomycotina</taxon>
        <taxon>Eurotiomycetes</taxon>
        <taxon>Eurotiomycetidae</taxon>
        <taxon>Eurotiales</taxon>
        <taxon>Aspergillaceae</taxon>
        <taxon>Penicillium</taxon>
        <taxon>Penicillium chrysogenum species complex</taxon>
    </lineage>
</organism>
<dbReference type="EMBL" id="AM920428">
    <property type="protein sequence ID" value="CAP91144.1"/>
    <property type="molecule type" value="Genomic_DNA"/>
</dbReference>
<name>B6H156_PENRW</name>
<protein>
    <submittedName>
        <fullName evidence="1">Uncharacterized protein</fullName>
    </submittedName>
</protein>
<dbReference type="AlphaFoldDB" id="B6H156"/>
<dbReference type="HOGENOM" id="CLU_1825909_0_0_1"/>
<evidence type="ECO:0000313" key="2">
    <source>
        <dbReference type="Proteomes" id="UP000000724"/>
    </source>
</evidence>
<gene>
    <name evidence="1" type="ORF">Pc13g00750</name>
    <name evidence="1" type="ORF">PCH_Pc13g00750</name>
</gene>
<dbReference type="VEuPathDB" id="FungiDB:PCH_Pc13g00750"/>
<keyword evidence="2" id="KW-1185">Reference proteome</keyword>
<reference evidence="1 2" key="1">
    <citation type="journal article" date="2008" name="Nat. Biotechnol.">
        <title>Genome sequencing and analysis of the filamentous fungus Penicillium chrysogenum.</title>
        <authorList>
            <person name="van den Berg M.A."/>
            <person name="Albang R."/>
            <person name="Albermann K."/>
            <person name="Badger J.H."/>
            <person name="Daran J.-M."/>
            <person name="Driessen A.J.M."/>
            <person name="Garcia-Estrada C."/>
            <person name="Fedorova N.D."/>
            <person name="Harris D.M."/>
            <person name="Heijne W.H.M."/>
            <person name="Joardar V.S."/>
            <person name="Kiel J.A.K.W."/>
            <person name="Kovalchuk A."/>
            <person name="Martin J.F."/>
            <person name="Nierman W.C."/>
            <person name="Nijland J.G."/>
            <person name="Pronk J.T."/>
            <person name="Roubos J.A."/>
            <person name="van der Klei I.J."/>
            <person name="van Peij N.N.M.E."/>
            <person name="Veenhuis M."/>
            <person name="von Doehren H."/>
            <person name="Wagner C."/>
            <person name="Wortman J.R."/>
            <person name="Bovenberg R.A.L."/>
        </authorList>
    </citation>
    <scope>NUCLEOTIDE SEQUENCE [LARGE SCALE GENOMIC DNA]</scope>
    <source>
        <strain evidence="2">ATCC 28089 / DSM 1075 / NRRL 1951 / Wisconsin 54-1255</strain>
    </source>
</reference>
<sequence length="141" mass="15796">MTINGMIPSYLELFPKDSCCTFLLINIQGPFQVNPMPISTSRGILRASTKPHLLSGSDELRHLDIIGCREKRKAVDRKPQTTYTFKNCTFSGTSMFLVGSAGPTSETVVYRDYGSRRPFLVNGDKGEATFLRDFCGRREYG</sequence>
<accession>B6H156</accession>